<dbReference type="Proteomes" id="UP000294564">
    <property type="component" value="Unassembled WGS sequence"/>
</dbReference>
<dbReference type="OrthoDB" id="886739at2"/>
<protein>
    <recommendedName>
        <fullName evidence="3">Carboxypeptidase family protein</fullName>
    </recommendedName>
</protein>
<accession>A0A4R2NQ06</accession>
<gene>
    <name evidence="1" type="ORF">EV195_10784</name>
</gene>
<dbReference type="AlphaFoldDB" id="A0A4R2NQ06"/>
<reference evidence="1 2" key="1">
    <citation type="submission" date="2019-03" db="EMBL/GenBank/DDBJ databases">
        <title>Genomic Encyclopedia of Type Strains, Phase IV (KMG-IV): sequencing the most valuable type-strain genomes for metagenomic binning, comparative biology and taxonomic classification.</title>
        <authorList>
            <person name="Goeker M."/>
        </authorList>
    </citation>
    <scope>NUCLEOTIDE SEQUENCE [LARGE SCALE GENOMIC DNA]</scope>
    <source>
        <strain evidence="1 2">DSM 14836</strain>
    </source>
</reference>
<evidence type="ECO:0008006" key="3">
    <source>
        <dbReference type="Google" id="ProtNLM"/>
    </source>
</evidence>
<evidence type="ECO:0000313" key="1">
    <source>
        <dbReference type="EMBL" id="TCP23919.1"/>
    </source>
</evidence>
<name>A0A4R2NQ06_9FLAO</name>
<organism evidence="1 2">
    <name type="scientific">Tenacibaculum skagerrakense</name>
    <dbReference type="NCBI Taxonomy" id="186571"/>
    <lineage>
        <taxon>Bacteria</taxon>
        <taxon>Pseudomonadati</taxon>
        <taxon>Bacteroidota</taxon>
        <taxon>Flavobacteriia</taxon>
        <taxon>Flavobacteriales</taxon>
        <taxon>Flavobacteriaceae</taxon>
        <taxon>Tenacibaculum</taxon>
    </lineage>
</organism>
<proteinExistence type="predicted"/>
<comment type="caution">
    <text evidence="1">The sequence shown here is derived from an EMBL/GenBank/DDBJ whole genome shotgun (WGS) entry which is preliminary data.</text>
</comment>
<sequence>MYSISGYAKIIVADDTLPSKDLILELKPGYHIIETDSLGFFEFKDLKKGIYILKYIYDGSKNNEFNINIENKSVKNFSIIYNSNCQFNRKKALEDIKNNNIRLIVISGIALYYHNDDKVDEKKFNFKYHFLGCIIEDFECMKQYNQTIFNFFDKKYGDKWRNDIREDVYFLNGSKYGE</sequence>
<evidence type="ECO:0000313" key="2">
    <source>
        <dbReference type="Proteomes" id="UP000294564"/>
    </source>
</evidence>
<dbReference type="GO" id="GO:0030246">
    <property type="term" value="F:carbohydrate binding"/>
    <property type="evidence" value="ECO:0007669"/>
    <property type="project" value="InterPro"/>
</dbReference>
<dbReference type="EMBL" id="SLXM01000007">
    <property type="protein sequence ID" value="TCP23919.1"/>
    <property type="molecule type" value="Genomic_DNA"/>
</dbReference>
<dbReference type="RefSeq" id="WP_132795194.1">
    <property type="nucleotide sequence ID" value="NZ_SLXM01000007.1"/>
</dbReference>
<dbReference type="SUPFAM" id="SSF49452">
    <property type="entry name" value="Starch-binding domain-like"/>
    <property type="match status" value="1"/>
</dbReference>
<dbReference type="InterPro" id="IPR013784">
    <property type="entry name" value="Carb-bd-like_fold"/>
</dbReference>
<keyword evidence="2" id="KW-1185">Reference proteome</keyword>